<gene>
    <name evidence="2" type="ORF">THIARS_90140</name>
</gene>
<organism evidence="2 3">
    <name type="scientific">Thiomonas delicata</name>
    <name type="common">Thiomonas cuprina</name>
    <dbReference type="NCBI Taxonomy" id="364030"/>
    <lineage>
        <taxon>Bacteria</taxon>
        <taxon>Pseudomonadati</taxon>
        <taxon>Pseudomonadota</taxon>
        <taxon>Betaproteobacteria</taxon>
        <taxon>Burkholderiales</taxon>
        <taxon>Thiomonas</taxon>
    </lineage>
</organism>
<evidence type="ECO:0000313" key="2">
    <source>
        <dbReference type="EMBL" id="SBP89990.1"/>
    </source>
</evidence>
<evidence type="ECO:0000256" key="1">
    <source>
        <dbReference type="SAM" id="SignalP"/>
    </source>
</evidence>
<feature type="signal peptide" evidence="1">
    <location>
        <begin position="1"/>
        <end position="20"/>
    </location>
</feature>
<dbReference type="Proteomes" id="UP000214566">
    <property type="component" value="Unassembled WGS sequence"/>
</dbReference>
<dbReference type="Gene3D" id="2.40.160.170">
    <property type="match status" value="1"/>
</dbReference>
<dbReference type="AlphaFoldDB" id="A0A238DA00"/>
<name>A0A238DA00_THIDL</name>
<keyword evidence="1" id="KW-0732">Signal</keyword>
<reference evidence="2 3" key="1">
    <citation type="submission" date="2016-06" db="EMBL/GenBank/DDBJ databases">
        <authorList>
            <person name="Kjaerup R.B."/>
            <person name="Dalgaard T.S."/>
            <person name="Juul-Madsen H.R."/>
        </authorList>
    </citation>
    <scope>NUCLEOTIDE SEQUENCE [LARGE SCALE GENOMIC DNA]</scope>
    <source>
        <strain evidence="2 3">DSM 16361</strain>
    </source>
</reference>
<sequence>MRHLIGSVFGLFLGFSHAWAASPWSAGISLGTLGAGLVVSRDVVPESLSIEASIQESNLYHSYDSGGGHTDGTVQLRSAMMRANYAPFLGRFFLSAGVLYNDSRINLQATATAGGYVLNGHTYSAQDVSSLDGQARYARWDPYLGVGWQGNAPVVRGWHWQVDVGALYQGGAMVHLQGVTTLGGAQQTALRTDLDAQRQDLTGALNQLRWYPVLGLVLQRSF</sequence>
<proteinExistence type="predicted"/>
<evidence type="ECO:0000313" key="3">
    <source>
        <dbReference type="Proteomes" id="UP000214566"/>
    </source>
</evidence>
<keyword evidence="3" id="KW-1185">Reference proteome</keyword>
<feature type="chain" id="PRO_5012285762" evidence="1">
    <location>
        <begin position="21"/>
        <end position="222"/>
    </location>
</feature>
<protein>
    <submittedName>
        <fullName evidence="2">Uncharacterized protein</fullName>
    </submittedName>
</protein>
<dbReference type="EMBL" id="FLMQ01000058">
    <property type="protein sequence ID" value="SBP89990.1"/>
    <property type="molecule type" value="Genomic_DNA"/>
</dbReference>
<accession>A0A238DA00</accession>